<evidence type="ECO:0000256" key="1">
    <source>
        <dbReference type="SAM" id="Coils"/>
    </source>
</evidence>
<evidence type="ECO:0000313" key="4">
    <source>
        <dbReference type="Proteomes" id="UP000483018"/>
    </source>
</evidence>
<comment type="caution">
    <text evidence="3">The sequence shown here is derived from an EMBL/GenBank/DDBJ whole genome shotgun (WGS) entry which is preliminary data.</text>
</comment>
<dbReference type="PROSITE" id="PS51257">
    <property type="entry name" value="PROKAR_LIPOPROTEIN"/>
    <property type="match status" value="1"/>
</dbReference>
<dbReference type="OrthoDB" id="3186453at2"/>
<keyword evidence="2" id="KW-0732">Signal</keyword>
<dbReference type="InterPro" id="IPR025324">
    <property type="entry name" value="DUF4230"/>
</dbReference>
<proteinExistence type="predicted"/>
<reference evidence="3 4" key="1">
    <citation type="submission" date="2019-12" db="EMBL/GenBank/DDBJ databases">
        <title>Defluviitalea raffinosedens, isolated from a biogas fermenter, genome sequencing and characterization.</title>
        <authorList>
            <person name="Rettenmaier R."/>
            <person name="Schneider M."/>
            <person name="Neuhaus K."/>
            <person name="Liebl W."/>
            <person name="Zverlov V."/>
        </authorList>
    </citation>
    <scope>NUCLEOTIDE SEQUENCE [LARGE SCALE GENOMIC DNA]</scope>
    <source>
        <strain evidence="3 4">249c-K6</strain>
    </source>
</reference>
<organism evidence="3 4">
    <name type="scientific">Defluviitalea raffinosedens</name>
    <dbReference type="NCBI Taxonomy" id="1450156"/>
    <lineage>
        <taxon>Bacteria</taxon>
        <taxon>Bacillati</taxon>
        <taxon>Bacillota</taxon>
        <taxon>Clostridia</taxon>
        <taxon>Lachnospirales</taxon>
        <taxon>Defluviitaleaceae</taxon>
        <taxon>Defluviitalea</taxon>
    </lineage>
</organism>
<dbReference type="Pfam" id="PF14014">
    <property type="entry name" value="DUF4230"/>
    <property type="match status" value="1"/>
</dbReference>
<sequence length="220" mass="24519">MKKILILFLTVIILLISTSCDQKEPEPVNMEPKVSQMKSICELAVMECYYHNVAKLKEEDAEGILWWKKDKHFWIEYSGIVKLGIDASLVNMEVNGTQITITLPEAKVLGCKVDSTSLQEGSYIVDVKSATISAEDEVKAFAEAQRQLEENAASNRALLAEAQQRAQTLLEEYIINIGNALGKEYSIQWVYLDSQGKPLGSIVNIPDTEDESSNTENSSN</sequence>
<name>A0A7C8HFU9_9FIRM</name>
<dbReference type="AlphaFoldDB" id="A0A7C8HFU9"/>
<keyword evidence="1" id="KW-0175">Coiled coil</keyword>
<gene>
    <name evidence="3" type="ORF">GND95_14125</name>
</gene>
<dbReference type="Proteomes" id="UP000483018">
    <property type="component" value="Unassembled WGS sequence"/>
</dbReference>
<dbReference type="EMBL" id="WSLF01000021">
    <property type="protein sequence ID" value="KAE9628361.1"/>
    <property type="molecule type" value="Genomic_DNA"/>
</dbReference>
<accession>A0A7C8HFU9</accession>
<keyword evidence="4" id="KW-1185">Reference proteome</keyword>
<dbReference type="RefSeq" id="WP_158741783.1">
    <property type="nucleotide sequence ID" value="NZ_JAFBEP010000030.1"/>
</dbReference>
<feature type="coiled-coil region" evidence="1">
    <location>
        <begin position="145"/>
        <end position="172"/>
    </location>
</feature>
<evidence type="ECO:0000256" key="2">
    <source>
        <dbReference type="SAM" id="SignalP"/>
    </source>
</evidence>
<feature type="signal peptide" evidence="2">
    <location>
        <begin position="1"/>
        <end position="22"/>
    </location>
</feature>
<evidence type="ECO:0000313" key="3">
    <source>
        <dbReference type="EMBL" id="KAE9628361.1"/>
    </source>
</evidence>
<feature type="chain" id="PRO_5038548501" evidence="2">
    <location>
        <begin position="23"/>
        <end position="220"/>
    </location>
</feature>
<protein>
    <submittedName>
        <fullName evidence="3">DUF4230 domain-containing protein</fullName>
    </submittedName>
</protein>